<dbReference type="VEuPathDB" id="HostDB:ENSMUSG00000058717"/>
<reference evidence="7 9" key="3">
    <citation type="journal article" date="2011" name="PLoS Biol.">
        <title>Modernizing reference genome assemblies.</title>
        <authorList>
            <person name="Church D.M."/>
            <person name="Schneider V.A."/>
            <person name="Graves T."/>
            <person name="Auger K."/>
            <person name="Cunningham F."/>
            <person name="Bouk N."/>
            <person name="Chen H.C."/>
            <person name="Agarwala R."/>
            <person name="McLaren W.M."/>
            <person name="Ritchie G.R."/>
            <person name="Albracht D."/>
            <person name="Kremitzki M."/>
            <person name="Rock S."/>
            <person name="Kotkiewicz H."/>
            <person name="Kremitzki C."/>
            <person name="Wollam A."/>
            <person name="Trani L."/>
            <person name="Fulton L."/>
            <person name="Fulton R."/>
            <person name="Matthews L."/>
            <person name="Whitehead S."/>
            <person name="Chow W."/>
            <person name="Torrance J."/>
            <person name="Dunn M."/>
            <person name="Harden G."/>
            <person name="Threadgold G."/>
            <person name="Wood J."/>
            <person name="Collins J."/>
            <person name="Heath P."/>
            <person name="Griffiths G."/>
            <person name="Pelan S."/>
            <person name="Grafham D."/>
            <person name="Eichler E.E."/>
            <person name="Weinstock G."/>
            <person name="Mardis E.R."/>
            <person name="Wilson R.K."/>
            <person name="Howe K."/>
            <person name="Flicek P."/>
            <person name="Hubbard T."/>
        </authorList>
    </citation>
    <scope>NUCLEOTIDE SEQUENCE [LARGE SCALE GENOMIC DNA]</scope>
    <source>
        <strain evidence="7 9">C57BL/6J</strain>
    </source>
</reference>
<evidence type="ECO:0000256" key="3">
    <source>
        <dbReference type="ARBA" id="ARBA00022729"/>
    </source>
</evidence>
<dbReference type="PANTHER" id="PTHR16529:SF9">
    <property type="entry name" value="LY6_PLAUR DOMAIN CONTAINING 10-RELATED"/>
    <property type="match status" value="1"/>
</dbReference>
<dbReference type="InterPro" id="IPR051899">
    <property type="entry name" value="Fert-Immune_med_protein"/>
</dbReference>
<evidence type="ECO:0000313" key="7">
    <source>
        <dbReference type="Ensembl" id="ENSMUSP00000145595.2"/>
    </source>
</evidence>
<dbReference type="GO" id="GO:0005886">
    <property type="term" value="C:plasma membrane"/>
    <property type="evidence" value="ECO:0007669"/>
    <property type="project" value="UniProtKB-SubCell"/>
</dbReference>
<keyword evidence="3 6" id="KW-0732">Signal</keyword>
<keyword evidence="4" id="KW-0472">Membrane</keyword>
<name>A0A0U1RNJ8_MOUSE</name>
<evidence type="ECO:0000256" key="1">
    <source>
        <dbReference type="ARBA" id="ARBA00004236"/>
    </source>
</evidence>
<dbReference type="KEGG" id="mmu:210155"/>
<dbReference type="CTD" id="210155"/>
<reference evidence="7" key="5">
    <citation type="submission" date="2025-09" db="UniProtKB">
        <authorList>
            <consortium name="Ensembl"/>
        </authorList>
    </citation>
    <scope>IDENTIFICATION</scope>
    <source>
        <strain evidence="7">C57BL/6J</strain>
    </source>
</reference>
<dbReference type="CDD" id="cd23624">
    <property type="entry name" value="TFP_LU_ECD_CD177_rpt3"/>
    <property type="match status" value="1"/>
</dbReference>
<proteinExistence type="evidence at protein level"/>
<dbReference type="AGR" id="MGI:3643098"/>
<evidence type="ECO:0000256" key="6">
    <source>
        <dbReference type="SAM" id="SignalP"/>
    </source>
</evidence>
<dbReference type="AlphaFoldDB" id="A0A0U1RNJ8"/>
<dbReference type="RefSeq" id="NP_001349080.1">
    <property type="nucleotide sequence ID" value="NM_001362151.1"/>
</dbReference>
<evidence type="ECO:0000256" key="2">
    <source>
        <dbReference type="ARBA" id="ARBA00022475"/>
    </source>
</evidence>
<dbReference type="GeneTree" id="ENSGT00530000063351"/>
<keyword evidence="2" id="KW-1003">Cell membrane</keyword>
<feature type="signal peptide" evidence="6">
    <location>
        <begin position="1"/>
        <end position="23"/>
    </location>
</feature>
<dbReference type="SMR" id="A0A0U1RNJ8"/>
<comment type="subcellular location">
    <subcellularLocation>
        <location evidence="1">Cell membrane</location>
    </subcellularLocation>
</comment>
<keyword evidence="5" id="KW-0325">Glycoprotein</keyword>
<evidence type="ECO:0007829" key="10">
    <source>
        <dbReference type="PubMed" id="21183079"/>
    </source>
</evidence>
<dbReference type="Proteomes" id="UP000000589">
    <property type="component" value="Chromosome 7"/>
</dbReference>
<evidence type="ECO:0000256" key="5">
    <source>
        <dbReference type="ARBA" id="ARBA00023180"/>
    </source>
</evidence>
<evidence type="ECO:0000313" key="9">
    <source>
        <dbReference type="Proteomes" id="UP000000589"/>
    </source>
</evidence>
<dbReference type="BioGRID-ORCS" id="210155">
    <property type="hits" value="0 hits in 71 CRISPR screens"/>
</dbReference>
<dbReference type="GeneID" id="210155"/>
<reference evidence="7 9" key="1">
    <citation type="journal article" date="2009" name="PLoS Biol.">
        <title>Lineage-specific biology revealed by a finished genome assembly of the mouse.</title>
        <authorList>
            <consortium name="Mouse Genome Sequencing Consortium"/>
            <person name="Church D.M."/>
            <person name="Goodstadt L."/>
            <person name="Hillier L.W."/>
            <person name="Zody M.C."/>
            <person name="Goldstein S."/>
            <person name="She X."/>
            <person name="Bult C.J."/>
            <person name="Agarwala R."/>
            <person name="Cherry J.L."/>
            <person name="DiCuccio M."/>
            <person name="Hlavina W."/>
            <person name="Kapustin Y."/>
            <person name="Meric P."/>
            <person name="Maglott D."/>
            <person name="Birtle Z."/>
            <person name="Marques A.C."/>
            <person name="Graves T."/>
            <person name="Zhou S."/>
            <person name="Teague B."/>
            <person name="Potamousis K."/>
            <person name="Churas C."/>
            <person name="Place M."/>
            <person name="Herschleb J."/>
            <person name="Runnheim R."/>
            <person name="Forrest D."/>
            <person name="Amos-Landgraf J."/>
            <person name="Schwartz D.C."/>
            <person name="Cheng Z."/>
            <person name="Lindblad-Toh K."/>
            <person name="Eichler E.E."/>
            <person name="Ponting C.P."/>
        </authorList>
    </citation>
    <scope>NUCLEOTIDE SEQUENCE [LARGE SCALE GENOMIC DNA]</scope>
    <source>
        <strain evidence="7 9">C57BL/6J</strain>
    </source>
</reference>
<sequence>MGACRIQYVLLLSLLGFCPCSDTLKCQKGIMVKLGSGFTKSEIKWISPGTTETAPEEICQETLLLIDVGEKSLILASKGSSKAESKSVNDVQVFSGGPGIVTASYVHFCNTELCNSANSTSVLIKNVKLSGPSCEMQRSFFRERRLTFPHELQGFRQLTVSCFSSFLQQQRLQNFCKQSLFLPLPAPLLKIQ</sequence>
<evidence type="ECO:0000256" key="4">
    <source>
        <dbReference type="ARBA" id="ARBA00023136"/>
    </source>
</evidence>
<evidence type="ECO:0000313" key="8">
    <source>
        <dbReference type="MGI" id="MGI:3643098"/>
    </source>
</evidence>
<dbReference type="Ensembl" id="ENSMUST00000205376.2">
    <property type="protein sequence ID" value="ENSMUSP00000145595.2"/>
    <property type="gene ID" value="ENSMUSG00000058717.9"/>
</dbReference>
<dbReference type="ExpressionAtlas" id="A0A0U1RNJ8">
    <property type="expression patterns" value="baseline and differential"/>
</dbReference>
<gene>
    <name evidence="7 8" type="primary">Lypd11</name>
    <name evidence="8" type="synonym">Gm4763</name>
</gene>
<organism evidence="7 9">
    <name type="scientific">Mus musculus</name>
    <name type="common">Mouse</name>
    <dbReference type="NCBI Taxonomy" id="10090"/>
    <lineage>
        <taxon>Eukaryota</taxon>
        <taxon>Metazoa</taxon>
        <taxon>Chordata</taxon>
        <taxon>Craniata</taxon>
        <taxon>Vertebrata</taxon>
        <taxon>Euteleostomi</taxon>
        <taxon>Mammalia</taxon>
        <taxon>Eutheria</taxon>
        <taxon>Euarchontoglires</taxon>
        <taxon>Glires</taxon>
        <taxon>Rodentia</taxon>
        <taxon>Myomorpha</taxon>
        <taxon>Muroidea</taxon>
        <taxon>Muridae</taxon>
        <taxon>Murinae</taxon>
        <taxon>Mus</taxon>
        <taxon>Mus</taxon>
    </lineage>
</organism>
<dbReference type="MGI" id="MGI:3643098">
    <property type="gene designation" value="Lypd11"/>
</dbReference>
<dbReference type="PANTHER" id="PTHR16529">
    <property type="entry name" value="CD177 ANTIGEN"/>
    <property type="match status" value="1"/>
</dbReference>
<accession>A0A0U1RNJ8</accession>
<reference evidence="7" key="4">
    <citation type="submission" date="2025-08" db="UniProtKB">
        <authorList>
            <consortium name="Ensembl"/>
        </authorList>
    </citation>
    <scope>IDENTIFICATION</scope>
    <source>
        <strain evidence="7">C57BL/6J</strain>
    </source>
</reference>
<dbReference type="ProteomicsDB" id="305847"/>
<dbReference type="Bgee" id="ENSMUSG00000058717">
    <property type="expression patterns" value="Expressed in spermatocyte and 6 other cell types or tissues"/>
</dbReference>
<reference evidence="10" key="2">
    <citation type="journal article" date="2010" name="Cell">
        <title>A tissue-specific atlas of mouse protein phosphorylation and expression.</title>
        <authorList>
            <person name="Huttlin E.L."/>
            <person name="Jedrychowski M.P."/>
            <person name="Elias J.E."/>
            <person name="Goswami T."/>
            <person name="Rad R."/>
            <person name="Beausoleil S.A."/>
            <person name="Villen J."/>
            <person name="Haas W."/>
            <person name="Sowa M.E."/>
            <person name="Gygi S.P."/>
        </authorList>
    </citation>
    <scope>IDENTIFICATION BY MASS SPECTROMETRY [LARGE SCALE ANALYSIS]</scope>
</reference>
<keyword evidence="9" id="KW-1185">Reference proteome</keyword>
<protein>
    <submittedName>
        <fullName evidence="7">Ly6/PLAUR domain containing 11</fullName>
    </submittedName>
</protein>
<feature type="chain" id="PRO_5006714304" evidence="6">
    <location>
        <begin position="24"/>
        <end position="192"/>
    </location>
</feature>